<evidence type="ECO:0000256" key="3">
    <source>
        <dbReference type="ARBA" id="ARBA00022679"/>
    </source>
</evidence>
<evidence type="ECO:0000256" key="4">
    <source>
        <dbReference type="ARBA" id="ARBA00048447"/>
    </source>
</evidence>
<dbReference type="GO" id="GO:0004850">
    <property type="term" value="F:uridine phosphorylase activity"/>
    <property type="evidence" value="ECO:0007669"/>
    <property type="project" value="UniProtKB-EC"/>
</dbReference>
<comment type="subunit">
    <text evidence="5">Homohexamer; trimer of homodimers.</text>
</comment>
<dbReference type="GO" id="GO:0004731">
    <property type="term" value="F:purine-nucleoside phosphorylase activity"/>
    <property type="evidence" value="ECO:0007669"/>
    <property type="project" value="UniProtKB-UniRule"/>
</dbReference>
<feature type="binding site" description="in other chain" evidence="5">
    <location>
        <begin position="209"/>
        <end position="210"/>
    </location>
    <ligand>
        <name>a purine D-ribonucleoside</name>
        <dbReference type="ChEBI" id="CHEBI:142355"/>
        <note>ligand shared between dimeric partners</note>
    </ligand>
</feature>
<feature type="binding site" evidence="5">
    <location>
        <position position="49"/>
    </location>
    <ligand>
        <name>phosphate</name>
        <dbReference type="ChEBI" id="CHEBI:43474"/>
        <note>ligand shared between dimeric partners</note>
    </ligand>
</feature>
<dbReference type="PANTHER" id="PTHR43691:SF11">
    <property type="entry name" value="FI09636P-RELATED"/>
    <property type="match status" value="1"/>
</dbReference>
<dbReference type="GO" id="GO:0006218">
    <property type="term" value="P:uridine catabolic process"/>
    <property type="evidence" value="ECO:0007669"/>
    <property type="project" value="TreeGrafter"/>
</dbReference>
<feature type="site" description="Important for catalytic activity" evidence="5">
    <location>
        <position position="223"/>
    </location>
</feature>
<organism evidence="7 8">
    <name type="scientific">Dysosmobacter segnis</name>
    <dbReference type="NCBI Taxonomy" id="2763042"/>
    <lineage>
        <taxon>Bacteria</taxon>
        <taxon>Bacillati</taxon>
        <taxon>Bacillota</taxon>
        <taxon>Clostridia</taxon>
        <taxon>Eubacteriales</taxon>
        <taxon>Oscillospiraceae</taxon>
        <taxon>Dysosmobacter</taxon>
    </lineage>
</organism>
<feature type="active site" description="Proton donor" evidence="5">
    <location>
        <position position="210"/>
    </location>
</feature>
<dbReference type="SUPFAM" id="SSF53167">
    <property type="entry name" value="Purine and uridine phosphorylases"/>
    <property type="match status" value="1"/>
</dbReference>
<comment type="similarity">
    <text evidence="1 5">Belongs to the PNP/UDP phosphorylase family.</text>
</comment>
<comment type="function">
    <text evidence="5">Catalyzes the reversible phosphorolytic breakdown of the N-glycosidic bond in the beta-(deoxy)ribonucleoside molecules, with the formation of the corresponding free purine bases and pentose-1-phosphate.</text>
</comment>
<evidence type="ECO:0000256" key="1">
    <source>
        <dbReference type="ARBA" id="ARBA00010456"/>
    </source>
</evidence>
<dbReference type="GO" id="GO:0042278">
    <property type="term" value="P:purine nucleoside metabolic process"/>
    <property type="evidence" value="ECO:0007669"/>
    <property type="project" value="UniProtKB-UniRule"/>
</dbReference>
<dbReference type="NCBIfam" id="NF004489">
    <property type="entry name" value="PRK05819.1"/>
    <property type="match status" value="1"/>
</dbReference>
<dbReference type="RefSeq" id="WP_187013258.1">
    <property type="nucleotide sequence ID" value="NZ_JACOQI010000001.1"/>
</dbReference>
<comment type="caution">
    <text evidence="7">The sequence shown here is derived from an EMBL/GenBank/DDBJ whole genome shotgun (WGS) entry which is preliminary data.</text>
</comment>
<feature type="domain" description="Nucleoside phosphorylase" evidence="6">
    <location>
        <begin position="21"/>
        <end position="236"/>
    </location>
</feature>
<dbReference type="InterPro" id="IPR018016">
    <property type="entry name" value="Nucleoside_phosphorylase_CS"/>
</dbReference>
<comment type="caution">
    <text evidence="5">Lacks conserved residue(s) required for the propagation of feature annotation.</text>
</comment>
<evidence type="ECO:0000256" key="2">
    <source>
        <dbReference type="ARBA" id="ARBA00022676"/>
    </source>
</evidence>
<comment type="catalytic activity">
    <reaction evidence="5">
        <text>a purine D-ribonucleoside + phosphate = a purine nucleobase + alpha-D-ribose 1-phosphate</text>
        <dbReference type="Rhea" id="RHEA:19805"/>
        <dbReference type="ChEBI" id="CHEBI:26386"/>
        <dbReference type="ChEBI" id="CHEBI:43474"/>
        <dbReference type="ChEBI" id="CHEBI:57720"/>
        <dbReference type="ChEBI" id="CHEBI:142355"/>
        <dbReference type="EC" id="2.4.2.1"/>
    </reaction>
</comment>
<dbReference type="GO" id="GO:0005829">
    <property type="term" value="C:cytosol"/>
    <property type="evidence" value="ECO:0007669"/>
    <property type="project" value="TreeGrafter"/>
</dbReference>
<keyword evidence="8" id="KW-1185">Reference proteome</keyword>
<comment type="catalytic activity">
    <reaction evidence="4">
        <text>uridine + phosphate = alpha-D-ribose 1-phosphate + uracil</text>
        <dbReference type="Rhea" id="RHEA:24388"/>
        <dbReference type="ChEBI" id="CHEBI:16704"/>
        <dbReference type="ChEBI" id="CHEBI:17568"/>
        <dbReference type="ChEBI" id="CHEBI:43474"/>
        <dbReference type="ChEBI" id="CHEBI:57720"/>
        <dbReference type="EC" id="2.4.2.3"/>
    </reaction>
</comment>
<dbReference type="EMBL" id="JACOQI010000001">
    <property type="protein sequence ID" value="MBC5768852.1"/>
    <property type="molecule type" value="Genomic_DNA"/>
</dbReference>
<comment type="catalytic activity">
    <reaction evidence="5">
        <text>a purine 2'-deoxy-D-ribonucleoside + phosphate = a purine nucleobase + 2-deoxy-alpha-D-ribose 1-phosphate</text>
        <dbReference type="Rhea" id="RHEA:36431"/>
        <dbReference type="ChEBI" id="CHEBI:26386"/>
        <dbReference type="ChEBI" id="CHEBI:43474"/>
        <dbReference type="ChEBI" id="CHEBI:57259"/>
        <dbReference type="ChEBI" id="CHEBI:142361"/>
        <dbReference type="EC" id="2.4.2.1"/>
    </reaction>
</comment>
<dbReference type="CDD" id="cd09006">
    <property type="entry name" value="PNP_EcPNPI-like"/>
    <property type="match status" value="1"/>
</dbReference>
<name>A0A923MDS4_9FIRM</name>
<dbReference type="AlphaFoldDB" id="A0A923MDS4"/>
<feature type="binding site" description="in other chain" evidence="5">
    <location>
        <begin position="185"/>
        <end position="187"/>
    </location>
    <ligand>
        <name>a purine D-ribonucleoside</name>
        <dbReference type="ChEBI" id="CHEBI:142355"/>
        <note>ligand shared between dimeric partners</note>
    </ligand>
</feature>
<feature type="binding site" description="in other chain" evidence="5">
    <location>
        <position position="30"/>
    </location>
    <ligand>
        <name>phosphate</name>
        <dbReference type="ChEBI" id="CHEBI:43474"/>
        <note>ligand shared between dimeric partners</note>
    </ligand>
</feature>
<dbReference type="InterPro" id="IPR004402">
    <property type="entry name" value="DeoD-type"/>
</dbReference>
<dbReference type="Proteomes" id="UP000620327">
    <property type="component" value="Unassembled WGS sequence"/>
</dbReference>
<gene>
    <name evidence="5 7" type="primary">deoD</name>
    <name evidence="7" type="ORF">H8Z83_00620</name>
</gene>
<reference evidence="7" key="1">
    <citation type="submission" date="2020-08" db="EMBL/GenBank/DDBJ databases">
        <title>Genome public.</title>
        <authorList>
            <person name="Liu C."/>
            <person name="Sun Q."/>
        </authorList>
    </citation>
    <scope>NUCLEOTIDE SEQUENCE</scope>
    <source>
        <strain evidence="7">BX15</strain>
    </source>
</reference>
<dbReference type="NCBIfam" id="TIGR00107">
    <property type="entry name" value="deoD"/>
    <property type="match status" value="1"/>
</dbReference>
<dbReference type="Gene3D" id="3.40.50.1580">
    <property type="entry name" value="Nucleoside phosphorylase domain"/>
    <property type="match status" value="1"/>
</dbReference>
<dbReference type="InterPro" id="IPR035994">
    <property type="entry name" value="Nucleoside_phosphorylase_sf"/>
</dbReference>
<evidence type="ECO:0000256" key="5">
    <source>
        <dbReference type="HAMAP-Rule" id="MF_01627"/>
    </source>
</evidence>
<sequence>MAILESPSACIAAEEGVIAKAILMPGDPLRAKFVAEHYLENPVCFNTVRNMLGYTGIYKGRKLSVMGHGMGVPSAGLYAHELYNFYGVDTIIRIGSAGGIGEDVKVRDVVLAMGASTNSHFADQYRFPGQLCATADYGLLKDAAAAAERLGIRADVGQVFTSDQFYNDNPEANATYRKFGILAVEMETAGIYWTAQRFGKRALSILTISDHIFTGEALSAQERQDSFHEMMEIALETAWNAAE</sequence>
<proteinExistence type="inferred from homology"/>
<dbReference type="PROSITE" id="PS01232">
    <property type="entry name" value="PNP_UDP_1"/>
    <property type="match status" value="1"/>
</dbReference>
<evidence type="ECO:0000313" key="8">
    <source>
        <dbReference type="Proteomes" id="UP000620327"/>
    </source>
</evidence>
<protein>
    <recommendedName>
        <fullName evidence="5">Purine nucleoside phosphorylase DeoD-type</fullName>
        <shortName evidence="5">PNP</shortName>
        <ecNumber evidence="5">2.4.2.1</ecNumber>
    </recommendedName>
</protein>
<accession>A0A923MDS4</accession>
<dbReference type="Pfam" id="PF01048">
    <property type="entry name" value="PNP_UDP_1"/>
    <property type="match status" value="1"/>
</dbReference>
<dbReference type="InterPro" id="IPR000845">
    <property type="entry name" value="Nucleoside_phosphorylase_d"/>
</dbReference>
<dbReference type="PANTHER" id="PTHR43691">
    <property type="entry name" value="URIDINE PHOSPHORYLASE"/>
    <property type="match status" value="1"/>
</dbReference>
<evidence type="ECO:0000313" key="7">
    <source>
        <dbReference type="EMBL" id="MBC5768852.1"/>
    </source>
</evidence>
<keyword evidence="3 5" id="KW-0808">Transferase</keyword>
<feature type="binding site" description="in other chain" evidence="5">
    <location>
        <begin position="93"/>
        <end position="96"/>
    </location>
    <ligand>
        <name>phosphate</name>
        <dbReference type="ChEBI" id="CHEBI:43474"/>
        <note>ligand shared between dimeric partners</note>
    </ligand>
</feature>
<keyword evidence="2 5" id="KW-0328">Glycosyltransferase</keyword>
<feature type="binding site" description="in other chain" evidence="5">
    <location>
        <position position="26"/>
    </location>
    <ligand>
        <name>phosphate</name>
        <dbReference type="ChEBI" id="CHEBI:43474"/>
        <note>ligand shared between dimeric partners</note>
    </ligand>
</feature>
<evidence type="ECO:0000259" key="6">
    <source>
        <dbReference type="Pfam" id="PF01048"/>
    </source>
</evidence>
<dbReference type="EC" id="2.4.2.1" evidence="5"/>
<dbReference type="HAMAP" id="MF_01627">
    <property type="entry name" value="Pur_nucleosid_phosp"/>
    <property type="match status" value="1"/>
</dbReference>